<evidence type="ECO:0000256" key="13">
    <source>
        <dbReference type="ARBA" id="ARBA00034808"/>
    </source>
</evidence>
<evidence type="ECO:0000256" key="2">
    <source>
        <dbReference type="ARBA" id="ARBA00017846"/>
    </source>
</evidence>
<comment type="catalytic activity">
    <reaction evidence="12 15">
        <text>Couples ATP hydrolysis with the unwinding of duplex DNA by translocating in the 3'-5' direction.</text>
        <dbReference type="EC" id="5.6.2.4"/>
    </reaction>
</comment>
<dbReference type="InterPro" id="IPR047112">
    <property type="entry name" value="RecG/Mfd"/>
</dbReference>
<dbReference type="Proteomes" id="UP000031672">
    <property type="component" value="Unassembled WGS sequence"/>
</dbReference>
<dbReference type="Pfam" id="PF17191">
    <property type="entry name" value="RecG_wedge"/>
    <property type="match status" value="1"/>
</dbReference>
<dbReference type="NCBIfam" id="NF008166">
    <property type="entry name" value="PRK10917.1-4"/>
    <property type="match status" value="1"/>
</dbReference>
<keyword evidence="9 15" id="KW-0233">DNA recombination</keyword>
<dbReference type="InterPro" id="IPR004609">
    <property type="entry name" value="ATP-dep_DNA_helicase_RecG"/>
</dbReference>
<feature type="domain" description="Helicase C-terminal" evidence="17">
    <location>
        <begin position="481"/>
        <end position="627"/>
    </location>
</feature>
<dbReference type="OrthoDB" id="9804325at2"/>
<dbReference type="PANTHER" id="PTHR47964">
    <property type="entry name" value="ATP-DEPENDENT DNA HELICASE HOMOLOG RECG, CHLOROPLASTIC"/>
    <property type="match status" value="1"/>
</dbReference>
<comment type="catalytic activity">
    <reaction evidence="14 15">
        <text>ATP + H2O = ADP + phosphate + H(+)</text>
        <dbReference type="Rhea" id="RHEA:13065"/>
        <dbReference type="ChEBI" id="CHEBI:15377"/>
        <dbReference type="ChEBI" id="CHEBI:15378"/>
        <dbReference type="ChEBI" id="CHEBI:30616"/>
        <dbReference type="ChEBI" id="CHEBI:43474"/>
        <dbReference type="ChEBI" id="CHEBI:456216"/>
        <dbReference type="EC" id="5.6.2.4"/>
    </reaction>
</comment>
<dbReference type="PANTHER" id="PTHR47964:SF1">
    <property type="entry name" value="ATP-DEPENDENT DNA HELICASE HOMOLOG RECG, CHLOROPLASTIC"/>
    <property type="match status" value="1"/>
</dbReference>
<comment type="function">
    <text evidence="15">Plays a critical role in recombination and DNA repair. Helps process Holliday junction intermediates to mature products by catalyzing branch migration. Has replication fork regression activity, unwinds stalled or blocked replication forks to make a HJ that can be resolved. Has a DNA unwinding activity characteristic of a DNA helicase with 3'-5' polarity.</text>
</comment>
<keyword evidence="8" id="KW-0238">DNA-binding</keyword>
<dbReference type="STRING" id="1461322.OJ16_02955"/>
<evidence type="ECO:0000256" key="8">
    <source>
        <dbReference type="ARBA" id="ARBA00023125"/>
    </source>
</evidence>
<gene>
    <name evidence="18" type="ORF">OJ16_02955</name>
</gene>
<comment type="caution">
    <text evidence="18">The sequence shown here is derived from an EMBL/GenBank/DDBJ whole genome shotgun (WGS) entry which is preliminary data.</text>
</comment>
<comment type="similarity">
    <text evidence="1 15">Belongs to the helicase family. RecG subfamily.</text>
</comment>
<dbReference type="GO" id="GO:0005524">
    <property type="term" value="F:ATP binding"/>
    <property type="evidence" value="ECO:0007669"/>
    <property type="project" value="UniProtKB-KW"/>
</dbReference>
<dbReference type="Pfam" id="PF19833">
    <property type="entry name" value="RecG_dom3_C"/>
    <property type="match status" value="1"/>
</dbReference>
<proteinExistence type="inferred from homology"/>
<dbReference type="GO" id="GO:0006281">
    <property type="term" value="P:DNA repair"/>
    <property type="evidence" value="ECO:0007669"/>
    <property type="project" value="UniProtKB-UniRule"/>
</dbReference>
<dbReference type="CDD" id="cd18811">
    <property type="entry name" value="SF2_C_RecG"/>
    <property type="match status" value="1"/>
</dbReference>
<dbReference type="Gene3D" id="3.40.50.300">
    <property type="entry name" value="P-loop containing nucleotide triphosphate hydrolases"/>
    <property type="match status" value="2"/>
</dbReference>
<dbReference type="Pfam" id="PF00270">
    <property type="entry name" value="DEAD"/>
    <property type="match status" value="1"/>
</dbReference>
<dbReference type="NCBIfam" id="NF008165">
    <property type="entry name" value="PRK10917.1-3"/>
    <property type="match status" value="1"/>
</dbReference>
<dbReference type="SUPFAM" id="SSF52540">
    <property type="entry name" value="P-loop containing nucleoside triphosphate hydrolases"/>
    <property type="match status" value="2"/>
</dbReference>
<dbReference type="InterPro" id="IPR012340">
    <property type="entry name" value="NA-bd_OB-fold"/>
</dbReference>
<dbReference type="SMART" id="SM00487">
    <property type="entry name" value="DEXDc"/>
    <property type="match status" value="1"/>
</dbReference>
<dbReference type="NCBIfam" id="NF008168">
    <property type="entry name" value="PRK10917.2-2"/>
    <property type="match status" value="1"/>
</dbReference>
<dbReference type="GO" id="GO:0016887">
    <property type="term" value="F:ATP hydrolysis activity"/>
    <property type="evidence" value="ECO:0007669"/>
    <property type="project" value="RHEA"/>
</dbReference>
<dbReference type="CDD" id="cd04488">
    <property type="entry name" value="RecG_wedge_OBF"/>
    <property type="match status" value="1"/>
</dbReference>
<keyword evidence="4 15" id="KW-0227">DNA damage</keyword>
<dbReference type="NCBIfam" id="NF008163">
    <property type="entry name" value="PRK10917.1-1"/>
    <property type="match status" value="1"/>
</dbReference>
<evidence type="ECO:0000256" key="4">
    <source>
        <dbReference type="ARBA" id="ARBA00022763"/>
    </source>
</evidence>
<keyword evidence="6 15" id="KW-0347">Helicase</keyword>
<name>A0A0C2NQ84_9VIBR</name>
<dbReference type="FunFam" id="3.40.50.300:FF:000391">
    <property type="entry name" value="ATP-dependent DNA helicase RecG"/>
    <property type="match status" value="1"/>
</dbReference>
<organism evidence="18 19">
    <name type="scientific">Vibrio renipiscarius</name>
    <dbReference type="NCBI Taxonomy" id="1461322"/>
    <lineage>
        <taxon>Bacteria</taxon>
        <taxon>Pseudomonadati</taxon>
        <taxon>Pseudomonadota</taxon>
        <taxon>Gammaproteobacteria</taxon>
        <taxon>Vibrionales</taxon>
        <taxon>Vibrionaceae</taxon>
        <taxon>Vibrio</taxon>
    </lineage>
</organism>
<evidence type="ECO:0000256" key="5">
    <source>
        <dbReference type="ARBA" id="ARBA00022801"/>
    </source>
</evidence>
<dbReference type="InterPro" id="IPR033454">
    <property type="entry name" value="RecG_wedge"/>
</dbReference>
<dbReference type="PROSITE" id="PS51194">
    <property type="entry name" value="HELICASE_CTER"/>
    <property type="match status" value="1"/>
</dbReference>
<protein>
    <recommendedName>
        <fullName evidence="2 15">ATP-dependent DNA helicase RecG</fullName>
        <ecNumber evidence="13 15">5.6.2.4</ecNumber>
    </recommendedName>
</protein>
<dbReference type="CDD" id="cd17992">
    <property type="entry name" value="DEXHc_RecG"/>
    <property type="match status" value="1"/>
</dbReference>
<evidence type="ECO:0000259" key="17">
    <source>
        <dbReference type="PROSITE" id="PS51194"/>
    </source>
</evidence>
<dbReference type="SMART" id="SM00490">
    <property type="entry name" value="HELICc"/>
    <property type="match status" value="1"/>
</dbReference>
<dbReference type="InterPro" id="IPR001650">
    <property type="entry name" value="Helicase_C-like"/>
</dbReference>
<keyword evidence="10 15" id="KW-0234">DNA repair</keyword>
<evidence type="ECO:0000259" key="16">
    <source>
        <dbReference type="PROSITE" id="PS51192"/>
    </source>
</evidence>
<dbReference type="Pfam" id="PF00271">
    <property type="entry name" value="Helicase_C"/>
    <property type="match status" value="1"/>
</dbReference>
<evidence type="ECO:0000256" key="10">
    <source>
        <dbReference type="ARBA" id="ARBA00023204"/>
    </source>
</evidence>
<keyword evidence="5 15" id="KW-0378">Hydrolase</keyword>
<keyword evidence="11" id="KW-0413">Isomerase</keyword>
<sequence length="692" mass="76320">MSQLLSAIPLTSLTGVGAKVAEKLEKVGLNSVQDLLFHLPLRYEDRTRVYPMIKLHAGLWAAVQGKVMSADTLFGKRKMLTVKISDGNGTVALKFFNFTAGMKNNFAEGKTVHAFGEIKRGNFGLEIVHPDYKFYAPNQPAEIEQSLTPVYPTTEGLRQLTLRNLTDQALALLDKAAVQELLPSGLYPHQTTLAQALHTIHRPTPDIDLALFDEGKHPAQVRLIMEELLAQNLSMLAVRSKGQQDVAIALPEVQQLKQQLLAQLPFSPTNAQARVVNEIEQDLAKPHPMMRLVQGDVGSGKTLVAALAAVRAIEHGYQVALMAPTELLAEQHAINFGHWLESMGIKVGWLAGKLKGKAKEAQLASIASGEAKMVVGTHALFQEHVAFHNLALVIIDEQHRFGVHQRLELRAKGEKQGSFPHQLIMTATPIPRTLAMTAYADLETSVIDELPPGRTPIQTVAIPDTKRDDIVERVRNACLNEGKQAYWVCTLIDESEVLEAQAAADTAEELQRILPDVKIGLVHGRMKAAEKQAVMKAFKDNELHLLVATTVIEVGVDVPNASLMIIENPERLGLAQLHQLRGRVGRGTVASHCVLLYHLPLSKTAQKRLGVLRESNDGFVIAQRDLEIRGPGELLGTKQTGMADFKIADLVRDQRLIPEVQRIARHIHDQYPHNASAIIERWLGERDIYAKA</sequence>
<evidence type="ECO:0000256" key="9">
    <source>
        <dbReference type="ARBA" id="ARBA00023172"/>
    </source>
</evidence>
<evidence type="ECO:0000256" key="15">
    <source>
        <dbReference type="RuleBase" id="RU363016"/>
    </source>
</evidence>
<evidence type="ECO:0000256" key="14">
    <source>
        <dbReference type="ARBA" id="ARBA00048988"/>
    </source>
</evidence>
<evidence type="ECO:0000256" key="7">
    <source>
        <dbReference type="ARBA" id="ARBA00022840"/>
    </source>
</evidence>
<dbReference type="AlphaFoldDB" id="A0A0C2NQ84"/>
<dbReference type="NCBIfam" id="TIGR00643">
    <property type="entry name" value="recG"/>
    <property type="match status" value="1"/>
</dbReference>
<evidence type="ECO:0000313" key="19">
    <source>
        <dbReference type="Proteomes" id="UP000031672"/>
    </source>
</evidence>
<dbReference type="GO" id="GO:0043138">
    <property type="term" value="F:3'-5' DNA helicase activity"/>
    <property type="evidence" value="ECO:0007669"/>
    <property type="project" value="UniProtKB-EC"/>
</dbReference>
<evidence type="ECO:0000313" key="18">
    <source>
        <dbReference type="EMBL" id="KII81224.1"/>
    </source>
</evidence>
<dbReference type="GO" id="GO:0006310">
    <property type="term" value="P:DNA recombination"/>
    <property type="evidence" value="ECO:0007669"/>
    <property type="project" value="UniProtKB-UniRule"/>
</dbReference>
<dbReference type="PROSITE" id="PS51192">
    <property type="entry name" value="HELICASE_ATP_BIND_1"/>
    <property type="match status" value="1"/>
</dbReference>
<dbReference type="InterPro" id="IPR011545">
    <property type="entry name" value="DEAD/DEAH_box_helicase_dom"/>
</dbReference>
<evidence type="ECO:0000256" key="6">
    <source>
        <dbReference type="ARBA" id="ARBA00022806"/>
    </source>
</evidence>
<dbReference type="InterPro" id="IPR014001">
    <property type="entry name" value="Helicase_ATP-bd"/>
</dbReference>
<dbReference type="InterPro" id="IPR027417">
    <property type="entry name" value="P-loop_NTPase"/>
</dbReference>
<keyword evidence="7 15" id="KW-0067">ATP-binding</keyword>
<evidence type="ECO:0000256" key="1">
    <source>
        <dbReference type="ARBA" id="ARBA00007504"/>
    </source>
</evidence>
<dbReference type="FunFam" id="2.40.50.140:FF:000134">
    <property type="entry name" value="ATP-dependent DNA helicase RecG"/>
    <property type="match status" value="1"/>
</dbReference>
<dbReference type="EMBL" id="JTKH01000005">
    <property type="protein sequence ID" value="KII81224.1"/>
    <property type="molecule type" value="Genomic_DNA"/>
</dbReference>
<accession>A0A0C2JT57</accession>
<keyword evidence="19" id="KW-1185">Reference proteome</keyword>
<keyword evidence="3 15" id="KW-0547">Nucleotide-binding</keyword>
<reference evidence="18 19" key="1">
    <citation type="submission" date="2014-11" db="EMBL/GenBank/DDBJ databases">
        <title>Draft Genome Sequence of Vibrio piscirenalis strains CECT 8603T and CECT 8604, two marine Gammaproteobacterium isolated from cultured gilthead sea bream (Sparus aurata).</title>
        <authorList>
            <person name="Arahal D.R."/>
            <person name="Rodrigo-Torres L."/>
            <person name="Lucena T."/>
            <person name="Pujalte M.J."/>
        </authorList>
    </citation>
    <scope>NUCLEOTIDE SEQUENCE [LARGE SCALE GENOMIC DNA]</scope>
    <source>
        <strain evidence="18 19">DCR 1-4-2</strain>
    </source>
</reference>
<evidence type="ECO:0000256" key="3">
    <source>
        <dbReference type="ARBA" id="ARBA00022741"/>
    </source>
</evidence>
<dbReference type="EC" id="5.6.2.4" evidence="13 15"/>
<evidence type="ECO:0000256" key="11">
    <source>
        <dbReference type="ARBA" id="ARBA00023235"/>
    </source>
</evidence>
<dbReference type="SUPFAM" id="SSF50249">
    <property type="entry name" value="Nucleic acid-binding proteins"/>
    <property type="match status" value="1"/>
</dbReference>
<accession>A0A0C2NQ84</accession>
<dbReference type="Gene3D" id="2.40.50.140">
    <property type="entry name" value="Nucleic acid-binding proteins"/>
    <property type="match status" value="1"/>
</dbReference>
<feature type="domain" description="Helicase ATP-binding" evidence="16">
    <location>
        <begin position="282"/>
        <end position="447"/>
    </location>
</feature>
<dbReference type="InterPro" id="IPR045562">
    <property type="entry name" value="RecG_dom3_C"/>
</dbReference>
<evidence type="ECO:0000256" key="12">
    <source>
        <dbReference type="ARBA" id="ARBA00034617"/>
    </source>
</evidence>
<dbReference type="GO" id="GO:0003677">
    <property type="term" value="F:DNA binding"/>
    <property type="evidence" value="ECO:0007669"/>
    <property type="project" value="UniProtKB-KW"/>
</dbReference>
<dbReference type="RefSeq" id="WP_040987300.1">
    <property type="nucleotide sequence ID" value="NZ_JTKH01000005.1"/>
</dbReference>